<proteinExistence type="predicted"/>
<dbReference type="InterPro" id="IPR013320">
    <property type="entry name" value="ConA-like_dom_sf"/>
</dbReference>
<dbReference type="InterPro" id="IPR013783">
    <property type="entry name" value="Ig-like_fold"/>
</dbReference>
<name>A0A521FAF1_9SPHI</name>
<keyword evidence="4" id="KW-1185">Reference proteome</keyword>
<organism evidence="3 4">
    <name type="scientific">Pedobacter westerhofensis</name>
    <dbReference type="NCBI Taxonomy" id="425512"/>
    <lineage>
        <taxon>Bacteria</taxon>
        <taxon>Pseudomonadati</taxon>
        <taxon>Bacteroidota</taxon>
        <taxon>Sphingobacteriia</taxon>
        <taxon>Sphingobacteriales</taxon>
        <taxon>Sphingobacteriaceae</taxon>
        <taxon>Pedobacter</taxon>
    </lineage>
</organism>
<dbReference type="RefSeq" id="WP_142529993.1">
    <property type="nucleotide sequence ID" value="NZ_FXTN01000011.1"/>
</dbReference>
<dbReference type="EMBL" id="FXTN01000011">
    <property type="protein sequence ID" value="SMO93145.1"/>
    <property type="molecule type" value="Genomic_DNA"/>
</dbReference>
<dbReference type="SUPFAM" id="SSF49899">
    <property type="entry name" value="Concanavalin A-like lectins/glucanases"/>
    <property type="match status" value="1"/>
</dbReference>
<dbReference type="SUPFAM" id="SSF48726">
    <property type="entry name" value="Immunoglobulin"/>
    <property type="match status" value="1"/>
</dbReference>
<dbReference type="Gene3D" id="2.60.40.10">
    <property type="entry name" value="Immunoglobulins"/>
    <property type="match status" value="1"/>
</dbReference>
<keyword evidence="1" id="KW-1133">Transmembrane helix</keyword>
<protein>
    <recommendedName>
        <fullName evidence="2">Ig-like domain-containing protein</fullName>
    </recommendedName>
</protein>
<dbReference type="OrthoDB" id="5726170at2"/>
<feature type="non-terminal residue" evidence="3">
    <location>
        <position position="1729"/>
    </location>
</feature>
<evidence type="ECO:0000313" key="4">
    <source>
        <dbReference type="Proteomes" id="UP000320300"/>
    </source>
</evidence>
<dbReference type="Proteomes" id="UP000320300">
    <property type="component" value="Unassembled WGS sequence"/>
</dbReference>
<dbReference type="PROSITE" id="PS50835">
    <property type="entry name" value="IG_LIKE"/>
    <property type="match status" value="1"/>
</dbReference>
<dbReference type="InterPro" id="IPR007110">
    <property type="entry name" value="Ig-like_dom"/>
</dbReference>
<keyword evidence="1" id="KW-0472">Membrane</keyword>
<feature type="transmembrane region" description="Helical" evidence="1">
    <location>
        <begin position="38"/>
        <end position="58"/>
    </location>
</feature>
<keyword evidence="1" id="KW-0812">Transmembrane</keyword>
<feature type="domain" description="Ig-like" evidence="2">
    <location>
        <begin position="442"/>
        <end position="540"/>
    </location>
</feature>
<dbReference type="InterPro" id="IPR036179">
    <property type="entry name" value="Ig-like_dom_sf"/>
</dbReference>
<accession>A0A521FAF1</accession>
<reference evidence="3 4" key="1">
    <citation type="submission" date="2017-05" db="EMBL/GenBank/DDBJ databases">
        <authorList>
            <person name="Varghese N."/>
            <person name="Submissions S."/>
        </authorList>
    </citation>
    <scope>NUCLEOTIDE SEQUENCE [LARGE SCALE GENOMIC DNA]</scope>
    <source>
        <strain evidence="3 4">DSM 19036</strain>
    </source>
</reference>
<dbReference type="GO" id="GO:0005975">
    <property type="term" value="P:carbohydrate metabolic process"/>
    <property type="evidence" value="ECO:0007669"/>
    <property type="project" value="UniProtKB-ARBA"/>
</dbReference>
<evidence type="ECO:0000256" key="1">
    <source>
        <dbReference type="SAM" id="Phobius"/>
    </source>
</evidence>
<gene>
    <name evidence="3" type="ORF">SAMN06265348_1111</name>
</gene>
<dbReference type="GO" id="GO:0004553">
    <property type="term" value="F:hydrolase activity, hydrolyzing O-glycosyl compounds"/>
    <property type="evidence" value="ECO:0007669"/>
    <property type="project" value="UniProtKB-ARBA"/>
</dbReference>
<evidence type="ECO:0000259" key="2">
    <source>
        <dbReference type="PROSITE" id="PS50835"/>
    </source>
</evidence>
<sequence>MKIPLLSDLPRSGRLMHLLRGYERVGFLVGGSRLYTKFLILFAILFFSSFCVFAQFPYDESFKNASAANVVFGGVPSAYLTAGPAPSNAADPKSDPIGSGYLRLTNKEGNQKGYVYSNNVFLGTYGLNIEFEYFTYGGNGADGICFFLFDASVTDQNFNIGGFGGSLGYSQISSNVPGVSKGYLGIGIDEYGNFSDSGEDRQLGPGRTPNSVTLRGAGNGFATDGQNYKHLSTTQTYNNGNGYEIAGGLRGATPADPQYRKAIINLVPRTGGGLVINVSIQHGSIITPVITGYQYAQAVPSSGLKYGISSSTGGSNNYHEIRGLTLKVDPSKLATPQASNDTQTICQGNSTEIDILSNDTKPNADGAINLASIDLDPSTPAIEQTRTINNVGTFTFSQATGKLNFAPLATFTSSSSVLRYTYMDVYGAKSTEGQVTVNVVTPKITTQPQSAVICEGKTFTTSATVDGAGATFQWYYQVPNGSWQKVVEGNGVSVTNTTVTTTSTRSSLSIQNVPATANGNLYRLDVTSSAQACVVSSTIASLGVNPLPTATINGNTEVCASSANSTITFQGNGGTAPYTFSYKIGTGATLTVVSNGAGLATVSQSNATAGNYIYTLLSVSDASNTACNNPQTGTATVKVNPLPTATINGNTEVCASSANSTITFQGNGGTAPYTFSYKIGTGAALTVVSNGAGLATVSQSNATAGNYIYTLLSVSDASNTACSNAQTGSATVKVNPLPTATINGTTEVCASSANSTITFQGNGGTAPYTFSYKIGTGATLTVVSNGAGLATVSQSNTTAGSYVYTLLSVSDATNTACSNAQTGSATVKVNPLPTATINGNTEVCASSANSTITFQGNGGTAPYTFSYKIGTGATLTAVSNGAGLATVSQSNATAGNYIYTLLSVSDASNTACSNAQTGTATVKVNPLPTATINGTTEVCASSANSTITFQGNGGTAPYTFSYKIGTGATLTVVSNGAGLATVSQSNAIAGNYVYTLLSVSDASNTACSNAQTGSATIKVNPLPTATINGTTEVCASSANSTITFQGNGGTAPYTFSYKIGTGATLTVVSNGAGLATVSQSNAIAGNYVYTLLSVSDASNTACSNAQTGSATIKVNPLPTATINGTTEVCAGSANSTITFQGTGGTAPYTFSYQIGTGAALTVVSNGAGLATVSQSNAAAGSYVYTLVSVSDASNTACSNPQSGTATVKVNPLPTATINGTTEVCASSANSTITFQGNGGTAPYTFSYKIGTGATLTVVSNGAGLATVSQSNAIAENYAYTLLSVSDASNTACSNAQTGSATVKVNPLPTATINGTTEVCASSANSTITFQGNGGTAPYTFSYQIGTGAALTVVSNGAGLATVSQSNATAGNYVYTLLSVSDASNTACSNAQTGSATVKVNPLPTATINGTTEVCASSANSMITFQGNGGTAPYTFSYKIGTGATLTVVSNGAGLATVSQSNAIAGNYVYTLLSVSDASNTACSNAQTGSATIKVNPLPTATINGTTEVCASSANSTITFQGNGGTAPYTFSYKIGTGAALTVVSNGAGLATVSQSNATAGNYVYTLLSVSDASNTACSNAQTGTATVKVNPLPTATINGTTEVCASSANSMITFQGNGGTAPYTFSYKIGTGATLTVVSNGAGLATVSQSNATAGNYVYTLLSVSDASNTACSNAQTGSATVKVNPLPTATINGTTEVCASSANSTITFQGNGGTAPYTFSYKIGTGAT</sequence>
<evidence type="ECO:0000313" key="3">
    <source>
        <dbReference type="EMBL" id="SMO93145.1"/>
    </source>
</evidence>